<accession>A0ABQ5MTY9</accession>
<dbReference type="InterPro" id="IPR055201">
    <property type="entry name" value="IHF-like_H2TH"/>
</dbReference>
<gene>
    <name evidence="3" type="ORF">AHIS1636_18430</name>
</gene>
<dbReference type="InterPro" id="IPR047806">
    <property type="entry name" value="IHF_actinobact"/>
</dbReference>
<reference evidence="3 4" key="1">
    <citation type="journal article" date="2023" name="Int. J. Syst. Evol. Microbiol.">
        <title>Arthrobacter mangrovi sp. nov., an actinobacterium isolated from the rhizosphere of a mangrove.</title>
        <authorList>
            <person name="Hamada M."/>
            <person name="Saitou S."/>
            <person name="Enomoto N."/>
            <person name="Nanri K."/>
            <person name="Hidaka K."/>
            <person name="Miura T."/>
            <person name="Tamura T."/>
        </authorList>
    </citation>
    <scope>NUCLEOTIDE SEQUENCE [LARGE SCALE GENOMIC DNA]</scope>
    <source>
        <strain evidence="3 4">NBRC 112813</strain>
    </source>
</reference>
<feature type="region of interest" description="Disordered" evidence="1">
    <location>
        <begin position="1"/>
        <end position="36"/>
    </location>
</feature>
<keyword evidence="4" id="KW-1185">Reference proteome</keyword>
<dbReference type="Pfam" id="PF22525">
    <property type="entry name" value="H2TH_5"/>
    <property type="match status" value="1"/>
</dbReference>
<evidence type="ECO:0000313" key="4">
    <source>
        <dbReference type="Proteomes" id="UP001209654"/>
    </source>
</evidence>
<feature type="domain" description="Integration host factor-like helix-two turn-helix" evidence="2">
    <location>
        <begin position="32"/>
        <end position="99"/>
    </location>
</feature>
<sequence length="114" mass="12189">MSLKPLTDSERTAARNKATAARAERAEAKAKLKDGRTSISEVIESAKTQESIGRLRVAELLEALPGIGKVRAAGIMESVGIAPTRRVRGLGVHQRKALIDLLEPRGTAIDGKHV</sequence>
<dbReference type="Gene3D" id="1.10.8.50">
    <property type="match status" value="1"/>
</dbReference>
<evidence type="ECO:0000256" key="1">
    <source>
        <dbReference type="SAM" id="MobiDB-lite"/>
    </source>
</evidence>
<comment type="caution">
    <text evidence="3">The sequence shown here is derived from an EMBL/GenBank/DDBJ whole genome shotgun (WGS) entry which is preliminary data.</text>
</comment>
<dbReference type="InterPro" id="IPR010979">
    <property type="entry name" value="Ribosomal_uS13-like_H2TH"/>
</dbReference>
<dbReference type="EMBL" id="BRVS01000007">
    <property type="protein sequence ID" value="GLB67403.1"/>
    <property type="molecule type" value="Genomic_DNA"/>
</dbReference>
<feature type="compositionally biased region" description="Basic and acidic residues" evidence="1">
    <location>
        <begin position="22"/>
        <end position="36"/>
    </location>
</feature>
<proteinExistence type="predicted"/>
<evidence type="ECO:0000313" key="3">
    <source>
        <dbReference type="EMBL" id="GLB67403.1"/>
    </source>
</evidence>
<organism evidence="3 4">
    <name type="scientific">Arthrobacter mangrovi</name>
    <dbReference type="NCBI Taxonomy" id="2966350"/>
    <lineage>
        <taxon>Bacteria</taxon>
        <taxon>Bacillati</taxon>
        <taxon>Actinomycetota</taxon>
        <taxon>Actinomycetes</taxon>
        <taxon>Micrococcales</taxon>
        <taxon>Micrococcaceae</taxon>
        <taxon>Arthrobacter</taxon>
    </lineage>
</organism>
<dbReference type="Proteomes" id="UP001209654">
    <property type="component" value="Unassembled WGS sequence"/>
</dbReference>
<dbReference type="SUPFAM" id="SSF46946">
    <property type="entry name" value="S13-like H2TH domain"/>
    <property type="match status" value="1"/>
</dbReference>
<name>A0ABQ5MTY9_9MICC</name>
<protein>
    <submittedName>
        <fullName evidence="3">Integration host factor</fullName>
    </submittedName>
</protein>
<dbReference type="NCBIfam" id="NF041260">
    <property type="entry name" value="actino_IHF"/>
    <property type="match status" value="1"/>
</dbReference>
<evidence type="ECO:0000259" key="2">
    <source>
        <dbReference type="Pfam" id="PF22525"/>
    </source>
</evidence>
<dbReference type="RefSeq" id="WP_264795533.1">
    <property type="nucleotide sequence ID" value="NZ_BRVS01000007.1"/>
</dbReference>